<accession>A0A2V2X2Z2</accession>
<evidence type="ECO:0000313" key="2">
    <source>
        <dbReference type="EMBL" id="PWV14835.1"/>
    </source>
</evidence>
<reference evidence="2 3" key="1">
    <citation type="journal article" date="2018" name="Microb. Genom.">
        <title>Expanding an expanded genome: long-read sequencing of Trypanosoma cruzi.</title>
        <authorList>
            <person name="Berna L."/>
            <person name="Rodriguez M."/>
            <person name="Chiribao M.L."/>
            <person name="Parodi-Talice A."/>
            <person name="Pita S."/>
            <person name="Rijo G."/>
            <person name="Alvarez-Valin F."/>
            <person name="Robello C."/>
        </authorList>
    </citation>
    <scope>NUCLEOTIDE SEQUENCE [LARGE SCALE GENOMIC DNA]</scope>
    <source>
        <strain evidence="2 3">TCC</strain>
    </source>
</reference>
<dbReference type="VEuPathDB" id="TriTrypDB:BCY84_11246"/>
<dbReference type="VEuPathDB" id="TriTrypDB:TcG_04179"/>
<evidence type="ECO:0000313" key="3">
    <source>
        <dbReference type="Proteomes" id="UP000246078"/>
    </source>
</evidence>
<dbReference type="VEuPathDB" id="TriTrypDB:TcCLB.509799.5"/>
<name>A0A2V2X2Z2_TRYCR</name>
<feature type="region of interest" description="Disordered" evidence="1">
    <location>
        <begin position="133"/>
        <end position="189"/>
    </location>
</feature>
<dbReference type="OMA" id="NSKLKYC"/>
<dbReference type="EMBL" id="PRFC01000033">
    <property type="protein sequence ID" value="PWV14835.1"/>
    <property type="molecule type" value="Genomic_DNA"/>
</dbReference>
<dbReference type="VEuPathDB" id="TriTrypDB:TcBrA4_0013560"/>
<dbReference type="OrthoDB" id="248339at2759"/>
<comment type="caution">
    <text evidence="2">The sequence shown here is derived from an EMBL/GenBank/DDBJ whole genome shotgun (WGS) entry which is preliminary data.</text>
</comment>
<dbReference type="AlphaFoldDB" id="A0A2V2X2Z2"/>
<proteinExistence type="predicted"/>
<dbReference type="VEuPathDB" id="TriTrypDB:C4B63_14g101"/>
<dbReference type="Proteomes" id="UP000246078">
    <property type="component" value="Unassembled WGS sequence"/>
</dbReference>
<evidence type="ECO:0000256" key="1">
    <source>
        <dbReference type="SAM" id="MobiDB-lite"/>
    </source>
</evidence>
<dbReference type="VEuPathDB" id="TriTrypDB:TcCLB.504137.50"/>
<dbReference type="VEuPathDB" id="TriTrypDB:TcCL_ESM01534"/>
<gene>
    <name evidence="2" type="ORF">C3747_33g144</name>
</gene>
<protein>
    <submittedName>
        <fullName evidence="2">Uncharacterized protein</fullName>
    </submittedName>
</protein>
<organism evidence="2 3">
    <name type="scientific">Trypanosoma cruzi</name>
    <dbReference type="NCBI Taxonomy" id="5693"/>
    <lineage>
        <taxon>Eukaryota</taxon>
        <taxon>Discoba</taxon>
        <taxon>Euglenozoa</taxon>
        <taxon>Kinetoplastea</taxon>
        <taxon>Metakinetoplastina</taxon>
        <taxon>Trypanosomatida</taxon>
        <taxon>Trypanosomatidae</taxon>
        <taxon>Trypanosoma</taxon>
        <taxon>Schizotrypanum</taxon>
    </lineage>
</organism>
<sequence>MQDSRSFAQVVAEGASMKPAEVDVATTISGVRVGMNTTAETTVPTGAPTDSVPLGGAGPLPIVRLPGGESYADAVKSRSVKLNGVPVSAGKVLGYVESLTNSTLQEQESVLSSWADDDQCFFDSIRIAHEAAKKDGVEQPQQGRDIDQSTGSFRQRRGRRGWRFIGVSEGSRNSGRRRRGYNNNNNNNN</sequence>
<dbReference type="VEuPathDB" id="TriTrypDB:C3747_33g144"/>